<dbReference type="Gene3D" id="3.40.50.150">
    <property type="entry name" value="Vaccinia Virus protein VP39"/>
    <property type="match status" value="1"/>
</dbReference>
<proteinExistence type="predicted"/>
<accession>A0ABW5GGF0</accession>
<evidence type="ECO:0000256" key="3">
    <source>
        <dbReference type="ARBA" id="ARBA00022691"/>
    </source>
</evidence>
<dbReference type="EMBL" id="JBHUKU010000004">
    <property type="protein sequence ID" value="MFD2459045.1"/>
    <property type="molecule type" value="Genomic_DNA"/>
</dbReference>
<dbReference type="GO" id="GO:0008168">
    <property type="term" value="F:methyltransferase activity"/>
    <property type="evidence" value="ECO:0007669"/>
    <property type="project" value="UniProtKB-KW"/>
</dbReference>
<feature type="domain" description="Methyltransferase type 11" evidence="4">
    <location>
        <begin position="49"/>
        <end position="140"/>
    </location>
</feature>
<dbReference type="InterPro" id="IPR029063">
    <property type="entry name" value="SAM-dependent_MTases_sf"/>
</dbReference>
<sequence>MGEARGDKEHWTRVAAEWVDWARAPDHDAFWAYRDALADCLGAGEGKALDVGCGEGRVSRLLTALGYQVTAADAVAEMVAAAEQAGSAHEYVVAPAGALPFEDASFDLVMSYNMLMDVRDVPAAVGEMKRVLREDGTLFLSVVHPLVDLELLKAGETYFEQRHFDTAAEARGLSMHFAGWARPIETYAGALEAAGLAITSIREPAAKVRDEQGLWEHGTRFPLFLWLKARPFPG</sequence>
<dbReference type="Pfam" id="PF08241">
    <property type="entry name" value="Methyltransf_11"/>
    <property type="match status" value="1"/>
</dbReference>
<reference evidence="6" key="1">
    <citation type="journal article" date="2019" name="Int. J. Syst. Evol. Microbiol.">
        <title>The Global Catalogue of Microorganisms (GCM) 10K type strain sequencing project: providing services to taxonomists for standard genome sequencing and annotation.</title>
        <authorList>
            <consortium name="The Broad Institute Genomics Platform"/>
            <consortium name="The Broad Institute Genome Sequencing Center for Infectious Disease"/>
            <person name="Wu L."/>
            <person name="Ma J."/>
        </authorList>
    </citation>
    <scope>NUCLEOTIDE SEQUENCE [LARGE SCALE GENOMIC DNA]</scope>
    <source>
        <strain evidence="6">CGMCC 4.7643</strain>
    </source>
</reference>
<organism evidence="5 6">
    <name type="scientific">Amycolatopsis samaneae</name>
    <dbReference type="NCBI Taxonomy" id="664691"/>
    <lineage>
        <taxon>Bacteria</taxon>
        <taxon>Bacillati</taxon>
        <taxon>Actinomycetota</taxon>
        <taxon>Actinomycetes</taxon>
        <taxon>Pseudonocardiales</taxon>
        <taxon>Pseudonocardiaceae</taxon>
        <taxon>Amycolatopsis</taxon>
    </lineage>
</organism>
<keyword evidence="3" id="KW-0949">S-adenosyl-L-methionine</keyword>
<name>A0ABW5GGF0_9PSEU</name>
<dbReference type="InterPro" id="IPR013216">
    <property type="entry name" value="Methyltransf_11"/>
</dbReference>
<dbReference type="PANTHER" id="PTHR43464:SF19">
    <property type="entry name" value="UBIQUINONE BIOSYNTHESIS O-METHYLTRANSFERASE, MITOCHONDRIAL"/>
    <property type="match status" value="1"/>
</dbReference>
<evidence type="ECO:0000259" key="4">
    <source>
        <dbReference type="Pfam" id="PF08241"/>
    </source>
</evidence>
<evidence type="ECO:0000313" key="6">
    <source>
        <dbReference type="Proteomes" id="UP001597419"/>
    </source>
</evidence>
<dbReference type="Proteomes" id="UP001597419">
    <property type="component" value="Unassembled WGS sequence"/>
</dbReference>
<dbReference type="GO" id="GO:0032259">
    <property type="term" value="P:methylation"/>
    <property type="evidence" value="ECO:0007669"/>
    <property type="project" value="UniProtKB-KW"/>
</dbReference>
<dbReference type="PANTHER" id="PTHR43464">
    <property type="entry name" value="METHYLTRANSFERASE"/>
    <property type="match status" value="1"/>
</dbReference>
<keyword evidence="6" id="KW-1185">Reference proteome</keyword>
<protein>
    <submittedName>
        <fullName evidence="5">Class I SAM-dependent methyltransferase</fullName>
        <ecNumber evidence="5">2.1.1.-</ecNumber>
    </submittedName>
</protein>
<evidence type="ECO:0000313" key="5">
    <source>
        <dbReference type="EMBL" id="MFD2459045.1"/>
    </source>
</evidence>
<comment type="caution">
    <text evidence="5">The sequence shown here is derived from an EMBL/GenBank/DDBJ whole genome shotgun (WGS) entry which is preliminary data.</text>
</comment>
<keyword evidence="1 5" id="KW-0489">Methyltransferase</keyword>
<dbReference type="EC" id="2.1.1.-" evidence="5"/>
<dbReference type="SUPFAM" id="SSF53335">
    <property type="entry name" value="S-adenosyl-L-methionine-dependent methyltransferases"/>
    <property type="match status" value="1"/>
</dbReference>
<dbReference type="RefSeq" id="WP_345386856.1">
    <property type="nucleotide sequence ID" value="NZ_BAABHG010000002.1"/>
</dbReference>
<evidence type="ECO:0000256" key="1">
    <source>
        <dbReference type="ARBA" id="ARBA00022603"/>
    </source>
</evidence>
<gene>
    <name evidence="5" type="ORF">ACFSYJ_10545</name>
</gene>
<keyword evidence="2 5" id="KW-0808">Transferase</keyword>
<evidence type="ECO:0000256" key="2">
    <source>
        <dbReference type="ARBA" id="ARBA00022679"/>
    </source>
</evidence>
<dbReference type="CDD" id="cd02440">
    <property type="entry name" value="AdoMet_MTases"/>
    <property type="match status" value="1"/>
</dbReference>